<dbReference type="EMBL" id="JAASQV010000005">
    <property type="protein sequence ID" value="NIJ66896.1"/>
    <property type="molecule type" value="Genomic_DNA"/>
</dbReference>
<evidence type="ECO:0000313" key="2">
    <source>
        <dbReference type="Proteomes" id="UP000564677"/>
    </source>
</evidence>
<comment type="caution">
    <text evidence="1">The sequence shown here is derived from an EMBL/GenBank/DDBJ whole genome shotgun (WGS) entry which is preliminary data.</text>
</comment>
<name>A0A7X5ZX75_9SPHN</name>
<sequence>MNRVDHPFVPGWQGDRSWTAPGEPPSAFVTFEAGDLGAPFRIAHGRDMMFDHGELVQDYNFLDYFFGDPAAPVRARHYLGERSVAVYLPGLPEDANLAQARAAFPEDALRYLRRRFHAIEVLTGEGYCELWTAA</sequence>
<reference evidence="1 2" key="1">
    <citation type="submission" date="2020-03" db="EMBL/GenBank/DDBJ databases">
        <title>Genomic Encyclopedia of Type Strains, Phase IV (KMG-IV): sequencing the most valuable type-strain genomes for metagenomic binning, comparative biology and taxonomic classification.</title>
        <authorList>
            <person name="Goeker M."/>
        </authorList>
    </citation>
    <scope>NUCLEOTIDE SEQUENCE [LARGE SCALE GENOMIC DNA]</scope>
    <source>
        <strain evidence="1 2">DSM 4733</strain>
    </source>
</reference>
<evidence type="ECO:0000313" key="1">
    <source>
        <dbReference type="EMBL" id="NIJ66896.1"/>
    </source>
</evidence>
<protein>
    <submittedName>
        <fullName evidence="1">Uncharacterized protein</fullName>
    </submittedName>
</protein>
<gene>
    <name evidence="1" type="ORF">FHR20_003874</name>
</gene>
<keyword evidence="2" id="KW-1185">Reference proteome</keyword>
<accession>A0A7X5ZX75</accession>
<organism evidence="1 2">
    <name type="scientific">Sphingomonas leidyi</name>
    <dbReference type="NCBI Taxonomy" id="68569"/>
    <lineage>
        <taxon>Bacteria</taxon>
        <taxon>Pseudomonadati</taxon>
        <taxon>Pseudomonadota</taxon>
        <taxon>Alphaproteobacteria</taxon>
        <taxon>Sphingomonadales</taxon>
        <taxon>Sphingomonadaceae</taxon>
        <taxon>Sphingomonas</taxon>
    </lineage>
</organism>
<dbReference type="RefSeq" id="WP_167301220.1">
    <property type="nucleotide sequence ID" value="NZ_JAASQV010000005.1"/>
</dbReference>
<dbReference type="AlphaFoldDB" id="A0A7X5ZX75"/>
<dbReference type="Proteomes" id="UP000564677">
    <property type="component" value="Unassembled WGS sequence"/>
</dbReference>
<proteinExistence type="predicted"/>